<reference evidence="2 3" key="1">
    <citation type="journal article" date="2019" name="Sci. Rep.">
        <title>Orb-weaving spider Araneus ventricosus genome elucidates the spidroin gene catalogue.</title>
        <authorList>
            <person name="Kono N."/>
            <person name="Nakamura H."/>
            <person name="Ohtoshi R."/>
            <person name="Moran D.A.P."/>
            <person name="Shinohara A."/>
            <person name="Yoshida Y."/>
            <person name="Fujiwara M."/>
            <person name="Mori M."/>
            <person name="Tomita M."/>
            <person name="Arakawa K."/>
        </authorList>
    </citation>
    <scope>NUCLEOTIDE SEQUENCE [LARGE SCALE GENOMIC DNA]</scope>
</reference>
<evidence type="ECO:0000313" key="2">
    <source>
        <dbReference type="EMBL" id="GBN15391.1"/>
    </source>
</evidence>
<dbReference type="AlphaFoldDB" id="A0A4Y2LKT5"/>
<feature type="region of interest" description="Disordered" evidence="1">
    <location>
        <begin position="1"/>
        <end position="42"/>
    </location>
</feature>
<feature type="compositionally biased region" description="Basic and acidic residues" evidence="1">
    <location>
        <begin position="10"/>
        <end position="21"/>
    </location>
</feature>
<organism evidence="2 3">
    <name type="scientific">Araneus ventricosus</name>
    <name type="common">Orbweaver spider</name>
    <name type="synonym">Epeira ventricosa</name>
    <dbReference type="NCBI Taxonomy" id="182803"/>
    <lineage>
        <taxon>Eukaryota</taxon>
        <taxon>Metazoa</taxon>
        <taxon>Ecdysozoa</taxon>
        <taxon>Arthropoda</taxon>
        <taxon>Chelicerata</taxon>
        <taxon>Arachnida</taxon>
        <taxon>Araneae</taxon>
        <taxon>Araneomorphae</taxon>
        <taxon>Entelegynae</taxon>
        <taxon>Araneoidea</taxon>
        <taxon>Araneidae</taxon>
        <taxon>Araneus</taxon>
    </lineage>
</organism>
<dbReference type="EMBL" id="BGPR01006019">
    <property type="protein sequence ID" value="GBN15391.1"/>
    <property type="molecule type" value="Genomic_DNA"/>
</dbReference>
<dbReference type="Proteomes" id="UP000499080">
    <property type="component" value="Unassembled WGS sequence"/>
</dbReference>
<proteinExistence type="predicted"/>
<evidence type="ECO:0000313" key="3">
    <source>
        <dbReference type="Proteomes" id="UP000499080"/>
    </source>
</evidence>
<protein>
    <recommendedName>
        <fullName evidence="4">RNase H type-1 domain-containing protein</fullName>
    </recommendedName>
</protein>
<gene>
    <name evidence="2" type="ORF">AVEN_233920_1</name>
</gene>
<evidence type="ECO:0000256" key="1">
    <source>
        <dbReference type="SAM" id="MobiDB-lite"/>
    </source>
</evidence>
<evidence type="ECO:0008006" key="4">
    <source>
        <dbReference type="Google" id="ProtNLM"/>
    </source>
</evidence>
<comment type="caution">
    <text evidence="2">The sequence shown here is derived from an EMBL/GenBank/DDBJ whole genome shotgun (WGS) entry which is preliminary data.</text>
</comment>
<accession>A0A4Y2LKT5</accession>
<name>A0A4Y2LKT5_ARAVE</name>
<sequence>MPRFEATRGLFRDGPRNFEPRSDDEDDTRAGTLSPNFRATPTGGRLASTCDLACNRSHARRIFSGIWFRTSDPPVPRSRPCHARQLISVTWVKAHAGNPAGMILFRTIYAHTHNLNLLDSPNCICGLVCVTQIISLLTTHSLTKDYHLKRPADAHKPTWFKGLLENKPATKLMEAFSISESICASIRHEFELLL</sequence>
<keyword evidence="3" id="KW-1185">Reference proteome</keyword>